<organism evidence="3">
    <name type="scientific">uncultured Desulfobacterium sp</name>
    <dbReference type="NCBI Taxonomy" id="201089"/>
    <lineage>
        <taxon>Bacteria</taxon>
        <taxon>Pseudomonadati</taxon>
        <taxon>Thermodesulfobacteriota</taxon>
        <taxon>Desulfobacteria</taxon>
        <taxon>Desulfobacterales</taxon>
        <taxon>Desulfobacteriaceae</taxon>
        <taxon>Desulfobacterium</taxon>
        <taxon>environmental samples</taxon>
    </lineage>
</organism>
<sequence>MEVNRIKVRVYYEDTDFGGVVYYAKYLRYLEQGRTEFFRDRGINLAECQKKGFVFAVTDVHIQYKISARYDDLLDVVTTVSEVRNASMTFDTKIYNQEGATLVTSETKVACMNGRGRATRIPAEIMEKL</sequence>
<dbReference type="PIRSF" id="PIRSF003230">
    <property type="entry name" value="YbgC"/>
    <property type="match status" value="1"/>
</dbReference>
<dbReference type="Pfam" id="PF13279">
    <property type="entry name" value="4HBT_2"/>
    <property type="match status" value="1"/>
</dbReference>
<protein>
    <submittedName>
        <fullName evidence="3">Putative enzyme</fullName>
        <ecNumber evidence="3">3.1.2.-</ecNumber>
    </submittedName>
</protein>
<keyword evidence="2 3" id="KW-0378">Hydrolase</keyword>
<name>A0A445MS93_9BACT</name>
<evidence type="ECO:0000256" key="1">
    <source>
        <dbReference type="ARBA" id="ARBA00005953"/>
    </source>
</evidence>
<dbReference type="NCBIfam" id="TIGR00051">
    <property type="entry name" value="YbgC/FadM family acyl-CoA thioesterase"/>
    <property type="match status" value="1"/>
</dbReference>
<dbReference type="CDD" id="cd00586">
    <property type="entry name" value="4HBT"/>
    <property type="match status" value="1"/>
</dbReference>
<dbReference type="InterPro" id="IPR050563">
    <property type="entry name" value="4-hydroxybenzoyl-CoA_TE"/>
</dbReference>
<dbReference type="GO" id="GO:0047617">
    <property type="term" value="F:fatty acyl-CoA hydrolase activity"/>
    <property type="evidence" value="ECO:0007669"/>
    <property type="project" value="TreeGrafter"/>
</dbReference>
<comment type="similarity">
    <text evidence="1">Belongs to the 4-hydroxybenzoyl-CoA thioesterase family.</text>
</comment>
<dbReference type="PANTHER" id="PTHR31793:SF37">
    <property type="entry name" value="ACYL-COA THIOESTER HYDROLASE YBGC"/>
    <property type="match status" value="1"/>
</dbReference>
<evidence type="ECO:0000313" key="3">
    <source>
        <dbReference type="EMBL" id="SPD72315.1"/>
    </source>
</evidence>
<dbReference type="InterPro" id="IPR006684">
    <property type="entry name" value="YbgC/YbaW"/>
</dbReference>
<dbReference type="InterPro" id="IPR029069">
    <property type="entry name" value="HotDog_dom_sf"/>
</dbReference>
<dbReference type="EMBL" id="OJIN01000033">
    <property type="protein sequence ID" value="SPD72315.1"/>
    <property type="molecule type" value="Genomic_DNA"/>
</dbReference>
<evidence type="ECO:0000256" key="2">
    <source>
        <dbReference type="ARBA" id="ARBA00022801"/>
    </source>
</evidence>
<dbReference type="SUPFAM" id="SSF54637">
    <property type="entry name" value="Thioesterase/thiol ester dehydrase-isomerase"/>
    <property type="match status" value="1"/>
</dbReference>
<dbReference type="FunFam" id="3.10.129.10:FF:000004">
    <property type="entry name" value="Tol-pal system-associated acyl-CoA thioesterase"/>
    <property type="match status" value="1"/>
</dbReference>
<accession>A0A445MS93</accession>
<proteinExistence type="inferred from homology"/>
<dbReference type="PANTHER" id="PTHR31793">
    <property type="entry name" value="4-HYDROXYBENZOYL-COA THIOESTERASE FAMILY MEMBER"/>
    <property type="match status" value="1"/>
</dbReference>
<reference evidence="3" key="1">
    <citation type="submission" date="2018-01" db="EMBL/GenBank/DDBJ databases">
        <authorList>
            <person name="Regsiter A."/>
            <person name="William W."/>
        </authorList>
    </citation>
    <scope>NUCLEOTIDE SEQUENCE</scope>
    <source>
        <strain evidence="3">TRIP AH-1</strain>
    </source>
</reference>
<dbReference type="EC" id="3.1.2.-" evidence="3"/>
<gene>
    <name evidence="3" type="ORF">PITCH_A1280061</name>
</gene>
<dbReference type="AlphaFoldDB" id="A0A445MS93"/>
<dbReference type="Gene3D" id="3.10.129.10">
    <property type="entry name" value="Hotdog Thioesterase"/>
    <property type="match status" value="1"/>
</dbReference>